<dbReference type="GO" id="GO:0005829">
    <property type="term" value="C:cytosol"/>
    <property type="evidence" value="ECO:0007669"/>
    <property type="project" value="TreeGrafter"/>
</dbReference>
<evidence type="ECO:0000313" key="3">
    <source>
        <dbReference type="Proteomes" id="UP000474565"/>
    </source>
</evidence>
<dbReference type="InterPro" id="IPR016035">
    <property type="entry name" value="Acyl_Trfase/lysoPLipase"/>
</dbReference>
<dbReference type="InterPro" id="IPR050858">
    <property type="entry name" value="Mal-CoA-ACP_Trans/PKS_FabD"/>
</dbReference>
<dbReference type="SMART" id="SM00827">
    <property type="entry name" value="PKS_AT"/>
    <property type="match status" value="1"/>
</dbReference>
<dbReference type="Gene3D" id="3.40.366.10">
    <property type="entry name" value="Malonyl-Coenzyme A Acyl Carrier Protein, domain 2"/>
    <property type="match status" value="1"/>
</dbReference>
<reference evidence="2 3" key="1">
    <citation type="submission" date="2019-12" db="EMBL/GenBank/DDBJ databases">
        <title>Novel species isolated from a subtropical stream in China.</title>
        <authorList>
            <person name="Lu H."/>
        </authorList>
    </citation>
    <scope>NUCLEOTIDE SEQUENCE [LARGE SCALE GENOMIC DNA]</scope>
    <source>
        <strain evidence="2 3">FT50W</strain>
    </source>
</reference>
<dbReference type="SUPFAM" id="SSF52151">
    <property type="entry name" value="FabD/lysophospholipase-like"/>
    <property type="match status" value="1"/>
</dbReference>
<dbReference type="GO" id="GO:0004314">
    <property type="term" value="F:[acyl-carrier-protein] S-malonyltransferase activity"/>
    <property type="evidence" value="ECO:0007669"/>
    <property type="project" value="TreeGrafter"/>
</dbReference>
<accession>A0A6L8MS86</accession>
<dbReference type="Proteomes" id="UP000474565">
    <property type="component" value="Unassembled WGS sequence"/>
</dbReference>
<dbReference type="PANTHER" id="PTHR42681:SF6">
    <property type="entry name" value="BLL0263 PROTEIN"/>
    <property type="match status" value="1"/>
</dbReference>
<organism evidence="2 3">
    <name type="scientific">Duganella lactea</name>
    <dbReference type="NCBI Taxonomy" id="2692173"/>
    <lineage>
        <taxon>Bacteria</taxon>
        <taxon>Pseudomonadati</taxon>
        <taxon>Pseudomonadota</taxon>
        <taxon>Betaproteobacteria</taxon>
        <taxon>Burkholderiales</taxon>
        <taxon>Oxalobacteraceae</taxon>
        <taxon>Telluria group</taxon>
        <taxon>Duganella</taxon>
    </lineage>
</organism>
<feature type="domain" description="Malonyl-CoA:ACP transacylase (MAT)" evidence="1">
    <location>
        <begin position="9"/>
        <end position="285"/>
    </location>
</feature>
<keyword evidence="2" id="KW-0808">Transferase</keyword>
<dbReference type="InterPro" id="IPR014043">
    <property type="entry name" value="Acyl_transferase_dom"/>
</dbReference>
<protein>
    <submittedName>
        <fullName evidence="2">Acyltransferase domain-containing protein</fullName>
    </submittedName>
</protein>
<dbReference type="Pfam" id="PF00698">
    <property type="entry name" value="Acyl_transf_1"/>
    <property type="match status" value="1"/>
</dbReference>
<dbReference type="GO" id="GO:0006633">
    <property type="term" value="P:fatty acid biosynthetic process"/>
    <property type="evidence" value="ECO:0007669"/>
    <property type="project" value="TreeGrafter"/>
</dbReference>
<comment type="caution">
    <text evidence="2">The sequence shown here is derived from an EMBL/GenBank/DDBJ whole genome shotgun (WGS) entry which is preliminary data.</text>
</comment>
<dbReference type="AlphaFoldDB" id="A0A6L8MS86"/>
<dbReference type="RefSeq" id="WP_161021340.1">
    <property type="nucleotide sequence ID" value="NZ_WWCP01000043.1"/>
</dbReference>
<evidence type="ECO:0000259" key="1">
    <source>
        <dbReference type="SMART" id="SM00827"/>
    </source>
</evidence>
<sequence>MSRARLLLLCPGQGDQHPDMFKLARTHPAANTLADRLLSGHAGDDIYANRIAQPLIVAATLSMWEALRAHTPPPALVAGYSIGELAAYGVAGAIAPEQAVALAAQRAQWMDDCARAAPGQALLTITGLTLASANKIAEQHNYHLSIETGEDSCIAGGPTGQADQLQQAIEAAGARSRRLPVAVASHTPYMRDAVAPFAQALRATPFQPLQAPVLAGIDAATVYDQDRAVDTLSRQLAEKIRWLACMDAAAEAGITIALELGPGGALSKMLQNRHPHIHTRSVADFRTLDGIVKWLDRAAEDA</sequence>
<keyword evidence="2" id="KW-0012">Acyltransferase</keyword>
<dbReference type="PANTHER" id="PTHR42681">
    <property type="entry name" value="MALONYL-COA-ACYL CARRIER PROTEIN TRANSACYLASE, MITOCHONDRIAL"/>
    <property type="match status" value="1"/>
</dbReference>
<name>A0A6L8MS86_9BURK</name>
<evidence type="ECO:0000313" key="2">
    <source>
        <dbReference type="EMBL" id="MYM84933.1"/>
    </source>
</evidence>
<dbReference type="EMBL" id="WWCP01000043">
    <property type="protein sequence ID" value="MYM84933.1"/>
    <property type="molecule type" value="Genomic_DNA"/>
</dbReference>
<dbReference type="InterPro" id="IPR001227">
    <property type="entry name" value="Ac_transferase_dom_sf"/>
</dbReference>
<dbReference type="Gene3D" id="3.30.70.250">
    <property type="entry name" value="Malonyl-CoA ACP transacylase, ACP-binding"/>
    <property type="match status" value="1"/>
</dbReference>
<proteinExistence type="predicted"/>
<gene>
    <name evidence="2" type="ORF">GTP44_23675</name>
</gene>